<dbReference type="InterPro" id="IPR052613">
    <property type="entry name" value="LicD_transferase"/>
</dbReference>
<evidence type="ECO:0000313" key="1">
    <source>
        <dbReference type="EMBL" id="QRZ12770.1"/>
    </source>
</evidence>
<dbReference type="Proteomes" id="UP000663629">
    <property type="component" value="Chromosome 1"/>
</dbReference>
<keyword evidence="2" id="KW-1185">Reference proteome</keyword>
<evidence type="ECO:0008006" key="3">
    <source>
        <dbReference type="Google" id="ProtNLM"/>
    </source>
</evidence>
<dbReference type="EMBL" id="CP070368">
    <property type="protein sequence ID" value="QRZ12770.1"/>
    <property type="molecule type" value="Genomic_DNA"/>
</dbReference>
<protein>
    <recommendedName>
        <fullName evidence="3">LicD family protein</fullName>
    </recommendedName>
</protein>
<organism evidence="1 2">
    <name type="scientific">Paracoccus methylovorus</name>
    <dbReference type="NCBI Taxonomy" id="2812658"/>
    <lineage>
        <taxon>Bacteria</taxon>
        <taxon>Pseudomonadati</taxon>
        <taxon>Pseudomonadota</taxon>
        <taxon>Alphaproteobacteria</taxon>
        <taxon>Rhodobacterales</taxon>
        <taxon>Paracoccaceae</taxon>
        <taxon>Paracoccus</taxon>
    </lineage>
</organism>
<dbReference type="RefSeq" id="WP_205293797.1">
    <property type="nucleotide sequence ID" value="NZ_CP070368.1"/>
</dbReference>
<gene>
    <name evidence="1" type="ORF">JWJ88_09135</name>
</gene>
<proteinExistence type="predicted"/>
<sequence>MRLGKLIAAQRTDSTAGIPCAMIDLAYRILPGFGVFGPTAHLHKSFLVETNLRRIELYLDVPEPRSYTFPQLTLVGRKGKQIPLREIVDTVALTSQPDASSSDQLRNSLLTGKGIQAVKEMRPSLTIQLKKAVYISELRLANRRNHPGRASRHLALRGYANGQLVFAARNFDPKQLLDALNAICIQIGVPLPSGQVTQAELQNLVERIRAAIIARLDQPGIRFDPITLLSFLPLYGHKGPLSHYEIRIAAEAMIQILGNDRRARTIAFDPLGILLSSSQKLQTVMVEVNRLLTQRTQQPITIVASKHFIQEPRLVREKARYLKMLDAVFPILRDCGVTPVLCYGSLLGAVRENSFLAHDDDVDILYHDGSTSREEMLKRRYDLAKALTARGYICELSDKAINFLIRGPHGPVDLFPCWESEGQINVLMGYEMFRPVDREVVLPTSTVHLHDKPYPSPAQPEKFLQARYGKGWRVSDPYYEWPWPITHETT</sequence>
<accession>A0ABX7JFF7</accession>
<dbReference type="PANTHER" id="PTHR13627">
    <property type="entry name" value="FUKUTIN RELATED PROTEIN"/>
    <property type="match status" value="1"/>
</dbReference>
<dbReference type="PANTHER" id="PTHR13627:SF31">
    <property type="entry name" value="RIBITOL 5-PHOSPHATE TRANSFERASE FKRP"/>
    <property type="match status" value="1"/>
</dbReference>
<evidence type="ECO:0000313" key="2">
    <source>
        <dbReference type="Proteomes" id="UP000663629"/>
    </source>
</evidence>
<reference evidence="1 2" key="1">
    <citation type="submission" date="2021-02" db="EMBL/GenBank/DDBJ databases">
        <title>Paracoccus methylovroum sp.nov., a new methanol and methylamine utilizing methylotrophic denitrifer.</title>
        <authorList>
            <person name="Timsy T."/>
            <person name="Behrendt U."/>
            <person name="Ulrich A."/>
            <person name="Spanner T."/>
            <person name="Foesel B.U."/>
            <person name="Horn M.A."/>
            <person name="Kolb S."/>
        </authorList>
    </citation>
    <scope>NUCLEOTIDE SEQUENCE [LARGE SCALE GENOMIC DNA]</scope>
    <source>
        <strain evidence="1 2">H4-D09</strain>
    </source>
</reference>
<name>A0ABX7JFF7_9RHOB</name>